<feature type="non-terminal residue" evidence="7">
    <location>
        <position position="1"/>
    </location>
</feature>
<sequence length="243" mass="27660">DKKQAAFAGADKLKQQAKEASMRPAYNVFDYYYETGCFQHIAKSMIFDSLTLLVVCLNAIWIAIDTDMNKAPMLIDAAPVFMIVENVFCTYFFFELVIRFMAFQYKLNAFKDGWFIFDFCLVILIVADTWILTGVMWALDIRAGSGMGGMSILRMIRLVKLLRLSRMARLFRAVPELVIIVKGLLFASRSVCIFFLLWGMIIYIFAVLFRQLTDGQTVGDQFFQTVPAAMNTLLLNGVFSDNA</sequence>
<organism evidence="7 8">
    <name type="scientific">Polarella glacialis</name>
    <name type="common">Dinoflagellate</name>
    <dbReference type="NCBI Taxonomy" id="89957"/>
    <lineage>
        <taxon>Eukaryota</taxon>
        <taxon>Sar</taxon>
        <taxon>Alveolata</taxon>
        <taxon>Dinophyceae</taxon>
        <taxon>Suessiales</taxon>
        <taxon>Suessiaceae</taxon>
        <taxon>Polarella</taxon>
    </lineage>
</organism>
<feature type="transmembrane region" description="Helical" evidence="5">
    <location>
        <begin position="114"/>
        <end position="137"/>
    </location>
</feature>
<proteinExistence type="predicted"/>
<dbReference type="EMBL" id="CAJNNV010032719">
    <property type="protein sequence ID" value="CAE8640839.1"/>
    <property type="molecule type" value="Genomic_DNA"/>
</dbReference>
<feature type="transmembrane region" description="Helical" evidence="5">
    <location>
        <begin position="45"/>
        <end position="64"/>
    </location>
</feature>
<evidence type="ECO:0000256" key="5">
    <source>
        <dbReference type="SAM" id="Phobius"/>
    </source>
</evidence>
<accession>A0A813HRJ4</accession>
<dbReference type="InterPro" id="IPR005821">
    <property type="entry name" value="Ion_trans_dom"/>
</dbReference>
<evidence type="ECO:0000313" key="7">
    <source>
        <dbReference type="EMBL" id="CAE8640839.1"/>
    </source>
</evidence>
<protein>
    <recommendedName>
        <fullName evidence="6">Ion transport domain-containing protein</fullName>
    </recommendedName>
</protein>
<keyword evidence="2 5" id="KW-0812">Transmembrane</keyword>
<keyword evidence="3 5" id="KW-1133">Transmembrane helix</keyword>
<evidence type="ECO:0000256" key="2">
    <source>
        <dbReference type="ARBA" id="ARBA00022692"/>
    </source>
</evidence>
<keyword evidence="4 5" id="KW-0472">Membrane</keyword>
<evidence type="ECO:0000259" key="6">
    <source>
        <dbReference type="Pfam" id="PF00520"/>
    </source>
</evidence>
<dbReference type="AlphaFoldDB" id="A0A813HRJ4"/>
<dbReference type="InterPro" id="IPR043203">
    <property type="entry name" value="VGCC_Ca_Na"/>
</dbReference>
<dbReference type="Proteomes" id="UP000654075">
    <property type="component" value="Unassembled WGS sequence"/>
</dbReference>
<gene>
    <name evidence="7" type="ORF">PGLA1383_LOCUS55594</name>
</gene>
<feature type="transmembrane region" description="Helical" evidence="5">
    <location>
        <begin position="80"/>
        <end position="102"/>
    </location>
</feature>
<reference evidence="7" key="1">
    <citation type="submission" date="2021-02" db="EMBL/GenBank/DDBJ databases">
        <authorList>
            <person name="Dougan E. K."/>
            <person name="Rhodes N."/>
            <person name="Thang M."/>
            <person name="Chan C."/>
        </authorList>
    </citation>
    <scope>NUCLEOTIDE SEQUENCE</scope>
</reference>
<feature type="domain" description="Ion transport" evidence="6">
    <location>
        <begin position="45"/>
        <end position="233"/>
    </location>
</feature>
<dbReference type="PANTHER" id="PTHR10037">
    <property type="entry name" value="VOLTAGE-GATED CATION CHANNEL CALCIUM AND SODIUM"/>
    <property type="match status" value="1"/>
</dbReference>
<evidence type="ECO:0000313" key="8">
    <source>
        <dbReference type="Proteomes" id="UP000654075"/>
    </source>
</evidence>
<dbReference type="PRINTS" id="PR00169">
    <property type="entry name" value="KCHANNEL"/>
</dbReference>
<dbReference type="SUPFAM" id="SSF81324">
    <property type="entry name" value="Voltage-gated potassium channels"/>
    <property type="match status" value="1"/>
</dbReference>
<comment type="subcellular location">
    <subcellularLocation>
        <location evidence="1">Membrane</location>
        <topology evidence="1">Multi-pass membrane protein</topology>
    </subcellularLocation>
</comment>
<dbReference type="GO" id="GO:0005248">
    <property type="term" value="F:voltage-gated sodium channel activity"/>
    <property type="evidence" value="ECO:0007669"/>
    <property type="project" value="TreeGrafter"/>
</dbReference>
<comment type="caution">
    <text evidence="7">The sequence shown here is derived from an EMBL/GenBank/DDBJ whole genome shotgun (WGS) entry which is preliminary data.</text>
</comment>
<dbReference type="GO" id="GO:0001518">
    <property type="term" value="C:voltage-gated sodium channel complex"/>
    <property type="evidence" value="ECO:0007669"/>
    <property type="project" value="TreeGrafter"/>
</dbReference>
<dbReference type="PANTHER" id="PTHR10037:SF62">
    <property type="entry name" value="SODIUM CHANNEL PROTEIN 60E"/>
    <property type="match status" value="1"/>
</dbReference>
<dbReference type="Gene3D" id="1.20.120.350">
    <property type="entry name" value="Voltage-gated potassium channels. Chain C"/>
    <property type="match status" value="1"/>
</dbReference>
<dbReference type="InterPro" id="IPR027359">
    <property type="entry name" value="Volt_channel_dom_sf"/>
</dbReference>
<dbReference type="Pfam" id="PF00520">
    <property type="entry name" value="Ion_trans"/>
    <property type="match status" value="1"/>
</dbReference>
<evidence type="ECO:0000256" key="3">
    <source>
        <dbReference type="ARBA" id="ARBA00022989"/>
    </source>
</evidence>
<evidence type="ECO:0000256" key="1">
    <source>
        <dbReference type="ARBA" id="ARBA00004141"/>
    </source>
</evidence>
<evidence type="ECO:0000256" key="4">
    <source>
        <dbReference type="ARBA" id="ARBA00023136"/>
    </source>
</evidence>
<keyword evidence="8" id="KW-1185">Reference proteome</keyword>
<dbReference type="OrthoDB" id="430927at2759"/>
<feature type="non-terminal residue" evidence="7">
    <location>
        <position position="243"/>
    </location>
</feature>
<feature type="transmembrane region" description="Helical" evidence="5">
    <location>
        <begin position="183"/>
        <end position="209"/>
    </location>
</feature>
<name>A0A813HRJ4_POLGL</name>